<evidence type="ECO:0000313" key="2">
    <source>
        <dbReference type="Proteomes" id="UP000324176"/>
    </source>
</evidence>
<dbReference type="Proteomes" id="UP000324176">
    <property type="component" value="Unassembled WGS sequence"/>
</dbReference>
<dbReference type="EMBL" id="VNHT01000074">
    <property type="protein sequence ID" value="TYP78388.1"/>
    <property type="molecule type" value="Genomic_DNA"/>
</dbReference>
<proteinExistence type="predicted"/>
<gene>
    <name evidence="1" type="ORF">BCL69_107414</name>
</gene>
<reference evidence="1 2" key="1">
    <citation type="submission" date="2019-07" db="EMBL/GenBank/DDBJ databases">
        <title>Active sludge and wastewater microbial communities from Klosterneuburg, Austria.</title>
        <authorList>
            <person name="Wagner M."/>
        </authorList>
    </citation>
    <scope>NUCLEOTIDE SEQUENCE [LARGE SCALE GENOMIC DNA]</scope>
    <source>
        <strain evidence="1 2">Nm2</strain>
    </source>
</reference>
<dbReference type="RefSeq" id="WP_158441291.1">
    <property type="nucleotide sequence ID" value="NZ_CP011451.1"/>
</dbReference>
<organism evidence="1 2">
    <name type="scientific">Nitrosomonas communis</name>
    <dbReference type="NCBI Taxonomy" id="44574"/>
    <lineage>
        <taxon>Bacteria</taxon>
        <taxon>Pseudomonadati</taxon>
        <taxon>Pseudomonadota</taxon>
        <taxon>Betaproteobacteria</taxon>
        <taxon>Nitrosomonadales</taxon>
        <taxon>Nitrosomonadaceae</taxon>
        <taxon>Nitrosomonas</taxon>
    </lineage>
</organism>
<accession>A0A5D3YAH6</accession>
<dbReference type="AlphaFoldDB" id="A0A5D3YAH6"/>
<comment type="caution">
    <text evidence="1">The sequence shown here is derived from an EMBL/GenBank/DDBJ whole genome shotgun (WGS) entry which is preliminary data.</text>
</comment>
<protein>
    <submittedName>
        <fullName evidence="1">Uncharacterized protein</fullName>
    </submittedName>
</protein>
<sequence length="52" mass="5713">MEKLDLGIDRITRDLSSTFLILPDYSMVVRRLLSPISTTNVKSGMKTGGLTA</sequence>
<evidence type="ECO:0000313" key="1">
    <source>
        <dbReference type="EMBL" id="TYP78388.1"/>
    </source>
</evidence>
<name>A0A5D3YAH6_9PROT</name>